<organism evidence="2 3">
    <name type="scientific">Bombus vosnesenskii</name>
    <dbReference type="NCBI Taxonomy" id="207650"/>
    <lineage>
        <taxon>Eukaryota</taxon>
        <taxon>Metazoa</taxon>
        <taxon>Ecdysozoa</taxon>
        <taxon>Arthropoda</taxon>
        <taxon>Hexapoda</taxon>
        <taxon>Insecta</taxon>
        <taxon>Pterygota</taxon>
        <taxon>Neoptera</taxon>
        <taxon>Endopterygota</taxon>
        <taxon>Hymenoptera</taxon>
        <taxon>Apocrita</taxon>
        <taxon>Aculeata</taxon>
        <taxon>Apoidea</taxon>
        <taxon>Anthophila</taxon>
        <taxon>Apidae</taxon>
        <taxon>Bombus</taxon>
        <taxon>Pyrobombus</taxon>
    </lineage>
</organism>
<protein>
    <submittedName>
        <fullName evidence="3">Ribonuclease Y-like</fullName>
    </submittedName>
</protein>
<accession>A0A6J3LN18</accession>
<gene>
    <name evidence="3" type="primary">LOC117243320</name>
</gene>
<dbReference type="Proteomes" id="UP000504631">
    <property type="component" value="Unplaced"/>
</dbReference>
<evidence type="ECO:0000313" key="3">
    <source>
        <dbReference type="RefSeq" id="XP_033366575.1"/>
    </source>
</evidence>
<dbReference type="AlphaFoldDB" id="A0A6J3LN18"/>
<keyword evidence="2" id="KW-1185">Reference proteome</keyword>
<evidence type="ECO:0000313" key="2">
    <source>
        <dbReference type="Proteomes" id="UP000504631"/>
    </source>
</evidence>
<keyword evidence="1" id="KW-0175">Coiled coil</keyword>
<reference evidence="3" key="1">
    <citation type="submission" date="2025-08" db="UniProtKB">
        <authorList>
            <consortium name="RefSeq"/>
        </authorList>
    </citation>
    <scope>IDENTIFICATION</scope>
    <source>
        <tissue evidence="3">Muscle</tissue>
    </source>
</reference>
<feature type="coiled-coil region" evidence="1">
    <location>
        <begin position="192"/>
        <end position="248"/>
    </location>
</feature>
<proteinExistence type="predicted"/>
<dbReference type="GeneID" id="117243320"/>
<dbReference type="RefSeq" id="XP_033366575.1">
    <property type="nucleotide sequence ID" value="XM_033510684.1"/>
</dbReference>
<dbReference type="KEGG" id="bvk:117243320"/>
<name>A0A6J3LN18_9HYME</name>
<evidence type="ECO:0000256" key="1">
    <source>
        <dbReference type="SAM" id="Coils"/>
    </source>
</evidence>
<sequence length="311" mass="37031">MEQLKNSMDESCKEAVQEYHFIVVKQLTDLKQQLDESRLRNEALDHTVAVIAKKLEQISHGKVRSRTFICKMRTVRYILKDEQSKAVEQQWLDKIKMICERFDSFTKEKNKELQLKQDLLEKRDIESSKKDAGRKEEIELLTNKIQNLEMKLEMKFRDEDKSQKMIVEQCTMMKGELNKMRIEMDHETQKQNQNLMSEVSTLKKAVVKLEKSKERLEYDYEKKLSHIIKNKDMEIKALHLQLQKQKNELYTSLSIKKQNEVDNIVSILEERYKTLLAETEAMSESKIQEYLMRIAILEDQVLNMKKFESTL</sequence>